<proteinExistence type="inferred from homology"/>
<dbReference type="HAMAP" id="MF_02128">
    <property type="entry name" value="TMP_kinase"/>
    <property type="match status" value="1"/>
</dbReference>
<comment type="function">
    <text evidence="1">Catalyzes the ATP-dependent phosphorylation of thiamine-monophosphate (TMP) to form thiamine-pyrophosphate (TPP), the active form of vitamin B1.</text>
</comment>
<comment type="pathway">
    <text evidence="1">Cofactor biosynthesis; thiamine diphosphate biosynthesis; thiamine diphosphate from thiamine phosphate: step 1/1.</text>
</comment>
<evidence type="ECO:0000313" key="3">
    <source>
        <dbReference type="EMBL" id="RZT64750.1"/>
    </source>
</evidence>
<dbReference type="InterPro" id="IPR006283">
    <property type="entry name" value="ThiL-like"/>
</dbReference>
<keyword evidence="4" id="KW-1185">Reference proteome</keyword>
<dbReference type="UniPathway" id="UPA00060">
    <property type="reaction ID" value="UER00142"/>
</dbReference>
<feature type="binding site" evidence="1">
    <location>
        <position position="141"/>
    </location>
    <ligand>
        <name>ATP</name>
        <dbReference type="ChEBI" id="CHEBI:30616"/>
    </ligand>
</feature>
<dbReference type="AlphaFoldDB" id="A0A4Q7TX99"/>
<feature type="binding site" evidence="1">
    <location>
        <position position="219"/>
    </location>
    <ligand>
        <name>Mg(2+)</name>
        <dbReference type="ChEBI" id="CHEBI:18420"/>
        <label>3</label>
    </ligand>
</feature>
<dbReference type="SUPFAM" id="SSF56042">
    <property type="entry name" value="PurM C-terminal domain-like"/>
    <property type="match status" value="1"/>
</dbReference>
<feature type="binding site" evidence="1">
    <location>
        <position position="44"/>
    </location>
    <ligand>
        <name>substrate</name>
    </ligand>
</feature>
<keyword evidence="1" id="KW-0479">Metal-binding</keyword>
<evidence type="ECO:0000313" key="4">
    <source>
        <dbReference type="Proteomes" id="UP000291832"/>
    </source>
</evidence>
<dbReference type="NCBIfam" id="TIGR01379">
    <property type="entry name" value="thiL"/>
    <property type="match status" value="1"/>
</dbReference>
<feature type="binding site" evidence="1">
    <location>
        <position position="22"/>
    </location>
    <ligand>
        <name>Mg(2+)</name>
        <dbReference type="ChEBI" id="CHEBI:18420"/>
        <label>3</label>
    </ligand>
</feature>
<feature type="binding site" evidence="1">
    <location>
        <position position="66"/>
    </location>
    <ligand>
        <name>Mg(2+)</name>
        <dbReference type="ChEBI" id="CHEBI:18420"/>
        <label>2</label>
    </ligand>
</feature>
<gene>
    <name evidence="1" type="primary">thiL</name>
    <name evidence="3" type="ORF">EV139_2174</name>
</gene>
<dbReference type="GO" id="GO:0009228">
    <property type="term" value="P:thiamine biosynthetic process"/>
    <property type="evidence" value="ECO:0007669"/>
    <property type="project" value="UniProtKB-KW"/>
</dbReference>
<dbReference type="SUPFAM" id="SSF55326">
    <property type="entry name" value="PurM N-terminal domain-like"/>
    <property type="match status" value="1"/>
</dbReference>
<dbReference type="EMBL" id="SHKI01000005">
    <property type="protein sequence ID" value="RZT64750.1"/>
    <property type="molecule type" value="Genomic_DNA"/>
</dbReference>
<reference evidence="3 4" key="1">
    <citation type="journal article" date="2015" name="Stand. Genomic Sci.">
        <title>Genomic Encyclopedia of Bacterial and Archaeal Type Strains, Phase III: the genomes of soil and plant-associated and newly described type strains.</title>
        <authorList>
            <person name="Whitman W.B."/>
            <person name="Woyke T."/>
            <person name="Klenk H.P."/>
            <person name="Zhou Y."/>
            <person name="Lilburn T.G."/>
            <person name="Beck B.J."/>
            <person name="De Vos P."/>
            <person name="Vandamme P."/>
            <person name="Eisen J.A."/>
            <person name="Garrity G."/>
            <person name="Hugenholtz P."/>
            <person name="Kyrpides N.C."/>
        </authorList>
    </citation>
    <scope>NUCLEOTIDE SEQUENCE [LARGE SCALE GENOMIC DNA]</scope>
    <source>
        <strain evidence="3 4">RF6</strain>
    </source>
</reference>
<dbReference type="InterPro" id="IPR036676">
    <property type="entry name" value="PurM-like_C_sf"/>
</dbReference>
<keyword evidence="1" id="KW-0460">Magnesium</keyword>
<keyword evidence="1" id="KW-0067">ATP-binding</keyword>
<accession>A0A4Q7TX99</accession>
<organism evidence="3 4">
    <name type="scientific">Leucobacter luti</name>
    <dbReference type="NCBI Taxonomy" id="340320"/>
    <lineage>
        <taxon>Bacteria</taxon>
        <taxon>Bacillati</taxon>
        <taxon>Actinomycetota</taxon>
        <taxon>Actinomycetes</taxon>
        <taxon>Micrococcales</taxon>
        <taxon>Microbacteriaceae</taxon>
        <taxon>Leucobacter</taxon>
    </lineage>
</organism>
<comment type="catalytic activity">
    <reaction evidence="1">
        <text>thiamine phosphate + ATP = thiamine diphosphate + ADP</text>
        <dbReference type="Rhea" id="RHEA:15913"/>
        <dbReference type="ChEBI" id="CHEBI:30616"/>
        <dbReference type="ChEBI" id="CHEBI:37575"/>
        <dbReference type="ChEBI" id="CHEBI:58937"/>
        <dbReference type="ChEBI" id="CHEBI:456216"/>
        <dbReference type="EC" id="2.7.4.16"/>
    </reaction>
</comment>
<comment type="caution">
    <text evidence="1">Lacks conserved residue(s) required for the propagation of feature annotation.</text>
</comment>
<evidence type="ECO:0000256" key="1">
    <source>
        <dbReference type="HAMAP-Rule" id="MF_02128"/>
    </source>
</evidence>
<evidence type="ECO:0000259" key="2">
    <source>
        <dbReference type="Pfam" id="PF00586"/>
    </source>
</evidence>
<dbReference type="EC" id="2.7.4.16" evidence="1"/>
<dbReference type="GO" id="GO:0009229">
    <property type="term" value="P:thiamine diphosphate biosynthetic process"/>
    <property type="evidence" value="ECO:0007669"/>
    <property type="project" value="UniProtKB-UniRule"/>
</dbReference>
<feature type="binding site" evidence="1">
    <location>
        <begin position="115"/>
        <end position="116"/>
    </location>
    <ligand>
        <name>ATP</name>
        <dbReference type="ChEBI" id="CHEBI:30616"/>
    </ligand>
</feature>
<name>A0A4Q7TX99_9MICO</name>
<feature type="binding site" evidence="1">
    <location>
        <position position="37"/>
    </location>
    <ligand>
        <name>Mg(2+)</name>
        <dbReference type="ChEBI" id="CHEBI:18420"/>
        <label>1</label>
    </ligand>
</feature>
<feature type="binding site" evidence="1">
    <location>
        <position position="22"/>
    </location>
    <ligand>
        <name>Mg(2+)</name>
        <dbReference type="ChEBI" id="CHEBI:18420"/>
        <label>4</label>
    </ligand>
</feature>
<dbReference type="Proteomes" id="UP000291832">
    <property type="component" value="Unassembled WGS sequence"/>
</dbReference>
<dbReference type="GO" id="GO:0009030">
    <property type="term" value="F:thiamine-phosphate kinase activity"/>
    <property type="evidence" value="ECO:0007669"/>
    <property type="project" value="UniProtKB-UniRule"/>
</dbReference>
<dbReference type="CDD" id="cd02194">
    <property type="entry name" value="ThiL"/>
    <property type="match status" value="1"/>
</dbReference>
<comment type="miscellaneous">
    <text evidence="1">Reaction mechanism of ThiL seems to utilize a direct, inline transfer of the gamma-phosphate of ATP to TMP rather than a phosphorylated enzyme intermediate.</text>
</comment>
<dbReference type="Gene3D" id="3.30.1330.10">
    <property type="entry name" value="PurM-like, N-terminal domain"/>
    <property type="match status" value="1"/>
</dbReference>
<sequence length="326" mass="32686">MLARVLARLAPAPAALLGPGDDCAVLRPSGELVVTTDTMIEGPDFRAAWHGGFDLGWKLAATNLSDVAAMGARPIGLTLALAVPRDTPVALLEEIASGMNAACCELAPGCGVIGGDLGTAPVLTAAVTALGELAGRPAVTRAGARAGDVVAYAGDLGLAGMGLSLLFAEAADADGTAHARTLPALRAAHPEILAAQLAPAPPIELGAVAAAAGATAMMDVSDSLSIDADRLARASGVRLELDRAWLERGFGLQRGVEVPVPAMLTGGEDHGLLATFPAAVQAAGLPGGFVAIGRVVAATERSEVTLDGAPLQPTGWDPYVVRWPGA</sequence>
<dbReference type="Gene3D" id="3.90.650.10">
    <property type="entry name" value="PurM-like C-terminal domain"/>
    <property type="match status" value="1"/>
</dbReference>
<keyword evidence="1 3" id="KW-0418">Kinase</keyword>
<keyword evidence="1" id="KW-0808">Transferase</keyword>
<dbReference type="Pfam" id="PF00586">
    <property type="entry name" value="AIRS"/>
    <property type="match status" value="1"/>
</dbReference>
<keyword evidence="1" id="KW-0784">Thiamine biosynthesis</keyword>
<keyword evidence="1" id="KW-0547">Nucleotide-binding</keyword>
<feature type="binding site" evidence="1">
    <location>
        <position position="66"/>
    </location>
    <ligand>
        <name>Mg(2+)</name>
        <dbReference type="ChEBI" id="CHEBI:18420"/>
        <label>4</label>
    </ligand>
</feature>
<dbReference type="GO" id="GO:0005524">
    <property type="term" value="F:ATP binding"/>
    <property type="evidence" value="ECO:0007669"/>
    <property type="project" value="UniProtKB-UniRule"/>
</dbReference>
<feature type="binding site" evidence="1">
    <location>
        <position position="222"/>
    </location>
    <ligand>
        <name>Mg(2+)</name>
        <dbReference type="ChEBI" id="CHEBI:18420"/>
        <label>5</label>
    </ligand>
</feature>
<feature type="binding site" evidence="1">
    <location>
        <position position="221"/>
    </location>
    <ligand>
        <name>ATP</name>
        <dbReference type="ChEBI" id="CHEBI:30616"/>
    </ligand>
</feature>
<dbReference type="GO" id="GO:0000287">
    <property type="term" value="F:magnesium ion binding"/>
    <property type="evidence" value="ECO:0007669"/>
    <property type="project" value="UniProtKB-UniRule"/>
</dbReference>
<feature type="binding site" evidence="1">
    <location>
        <position position="36"/>
    </location>
    <ligand>
        <name>Mg(2+)</name>
        <dbReference type="ChEBI" id="CHEBI:18420"/>
        <label>1</label>
    </ligand>
</feature>
<feature type="binding site" evidence="1">
    <location>
        <position position="66"/>
    </location>
    <ligand>
        <name>Mg(2+)</name>
        <dbReference type="ChEBI" id="CHEBI:18420"/>
        <label>3</label>
    </ligand>
</feature>
<feature type="binding site" evidence="1">
    <location>
        <position position="268"/>
    </location>
    <ligand>
        <name>substrate</name>
    </ligand>
</feature>
<feature type="binding site" evidence="1">
    <location>
        <position position="35"/>
    </location>
    <ligand>
        <name>Mg(2+)</name>
        <dbReference type="ChEBI" id="CHEBI:18420"/>
        <label>4</label>
    </ligand>
</feature>
<dbReference type="PIRSF" id="PIRSF005303">
    <property type="entry name" value="Thiam_monoph_kin"/>
    <property type="match status" value="1"/>
</dbReference>
<feature type="domain" description="PurM-like N-terminal" evidence="2">
    <location>
        <begin position="20"/>
        <end position="132"/>
    </location>
</feature>
<dbReference type="PANTHER" id="PTHR30270">
    <property type="entry name" value="THIAMINE-MONOPHOSPHATE KINASE"/>
    <property type="match status" value="1"/>
</dbReference>
<dbReference type="InterPro" id="IPR016188">
    <property type="entry name" value="PurM-like_N"/>
</dbReference>
<protein>
    <recommendedName>
        <fullName evidence="1">Thiamine-monophosphate kinase</fullName>
        <shortName evidence="1">TMP kinase</shortName>
        <shortName evidence="1">Thiamine-phosphate kinase</shortName>
        <ecNumber evidence="1">2.7.4.16</ecNumber>
    </recommendedName>
</protein>
<feature type="binding site" evidence="1">
    <location>
        <position position="316"/>
    </location>
    <ligand>
        <name>substrate</name>
    </ligand>
</feature>
<dbReference type="InterPro" id="IPR036921">
    <property type="entry name" value="PurM-like_N_sf"/>
</dbReference>
<dbReference type="PANTHER" id="PTHR30270:SF0">
    <property type="entry name" value="THIAMINE-MONOPHOSPHATE KINASE"/>
    <property type="match status" value="1"/>
</dbReference>
<comment type="similarity">
    <text evidence="1">Belongs to the thiamine-monophosphate kinase family.</text>
</comment>
<feature type="binding site" evidence="1">
    <location>
        <position position="37"/>
    </location>
    <ligand>
        <name>Mg(2+)</name>
        <dbReference type="ChEBI" id="CHEBI:18420"/>
        <label>2</label>
    </ligand>
</feature>
<comment type="caution">
    <text evidence="3">The sequence shown here is derived from an EMBL/GenBank/DDBJ whole genome shotgun (WGS) entry which is preliminary data.</text>
</comment>
<feature type="binding site" evidence="1">
    <location>
        <position position="116"/>
    </location>
    <ligand>
        <name>Mg(2+)</name>
        <dbReference type="ChEBI" id="CHEBI:18420"/>
        <label>1</label>
    </ligand>
</feature>